<dbReference type="PROSITE" id="PS51464">
    <property type="entry name" value="SIS"/>
    <property type="match status" value="1"/>
</dbReference>
<reference evidence="3 4" key="1">
    <citation type="journal article" date="2018" name="Nat. Biotechnol.">
        <title>A standardized bacterial taxonomy based on genome phylogeny substantially revises the tree of life.</title>
        <authorList>
            <person name="Parks D.H."/>
            <person name="Chuvochina M."/>
            <person name="Waite D.W."/>
            <person name="Rinke C."/>
            <person name="Skarshewski A."/>
            <person name="Chaumeil P.A."/>
            <person name="Hugenholtz P."/>
        </authorList>
    </citation>
    <scope>NUCLEOTIDE SEQUENCE [LARGE SCALE GENOMIC DNA]</scope>
    <source>
        <strain evidence="3">UBA11247</strain>
    </source>
</reference>
<dbReference type="STRING" id="863239.GCA_000213935_00651"/>
<dbReference type="RefSeq" id="WP_273051430.1">
    <property type="nucleotide sequence ID" value="NZ_DAITTW010000166.1"/>
</dbReference>
<dbReference type="InterPro" id="IPR000281">
    <property type="entry name" value="HTH_RpiR"/>
</dbReference>
<proteinExistence type="predicted"/>
<dbReference type="InterPro" id="IPR001347">
    <property type="entry name" value="SIS_dom"/>
</dbReference>
<evidence type="ECO:0000259" key="2">
    <source>
        <dbReference type="PROSITE" id="PS51464"/>
    </source>
</evidence>
<dbReference type="Pfam" id="PF01418">
    <property type="entry name" value="HTH_6"/>
    <property type="match status" value="1"/>
</dbReference>
<accession>A0A3D4SYA4</accession>
<dbReference type="Proteomes" id="UP000261739">
    <property type="component" value="Unassembled WGS sequence"/>
</dbReference>
<sequence>MKLEDQIAAHRGGLSPAETRVADFLLANPHSVGHLSALKLAAASGTSDATVVRTVHKLGFAGLDELREHLAAELSQAGRLQATVRAFGDGVVSRHVAACTGALTSLPERLSDEELAAALDVLAHAGRVVIVGFGPARHIASYTAQYLARGGVPSLAIGMTGRGFADQVIGLAAGDAAVLLSYDTPSEEVEVFYTRAGQLGVPVVQVTESRLVADPRAAVALGVGRGNPAYSPSHVPTLAVLEALADAVVATDPDRSARAAATLAELREMLS</sequence>
<dbReference type="PROSITE" id="PS51071">
    <property type="entry name" value="HTH_RPIR"/>
    <property type="match status" value="1"/>
</dbReference>
<feature type="domain" description="HTH rpiR-type" evidence="1">
    <location>
        <begin position="1"/>
        <end position="77"/>
    </location>
</feature>
<comment type="caution">
    <text evidence="3">The sequence shown here is derived from an EMBL/GenBank/DDBJ whole genome shotgun (WGS) entry which is preliminary data.</text>
</comment>
<evidence type="ECO:0000313" key="3">
    <source>
        <dbReference type="EMBL" id="HCT14232.1"/>
    </source>
</evidence>
<dbReference type="GO" id="GO:1901135">
    <property type="term" value="P:carbohydrate derivative metabolic process"/>
    <property type="evidence" value="ECO:0007669"/>
    <property type="project" value="InterPro"/>
</dbReference>
<dbReference type="GO" id="GO:0097367">
    <property type="term" value="F:carbohydrate derivative binding"/>
    <property type="evidence" value="ECO:0007669"/>
    <property type="project" value="InterPro"/>
</dbReference>
<organism evidence="3 4">
    <name type="scientific">Corynebacterium nuruki</name>
    <dbReference type="NCBI Taxonomy" id="1032851"/>
    <lineage>
        <taxon>Bacteria</taxon>
        <taxon>Bacillati</taxon>
        <taxon>Actinomycetota</taxon>
        <taxon>Actinomycetes</taxon>
        <taxon>Mycobacteriales</taxon>
        <taxon>Corynebacteriaceae</taxon>
        <taxon>Corynebacterium</taxon>
    </lineage>
</organism>
<dbReference type="InterPro" id="IPR009057">
    <property type="entry name" value="Homeodomain-like_sf"/>
</dbReference>
<dbReference type="GO" id="GO:0003677">
    <property type="term" value="F:DNA binding"/>
    <property type="evidence" value="ECO:0007669"/>
    <property type="project" value="InterPro"/>
</dbReference>
<dbReference type="GO" id="GO:0003700">
    <property type="term" value="F:DNA-binding transcription factor activity"/>
    <property type="evidence" value="ECO:0007669"/>
    <property type="project" value="InterPro"/>
</dbReference>
<dbReference type="InterPro" id="IPR036388">
    <property type="entry name" value="WH-like_DNA-bd_sf"/>
</dbReference>
<dbReference type="InterPro" id="IPR046348">
    <property type="entry name" value="SIS_dom_sf"/>
</dbReference>
<evidence type="ECO:0000259" key="1">
    <source>
        <dbReference type="PROSITE" id="PS51071"/>
    </source>
</evidence>
<dbReference type="AlphaFoldDB" id="A0A3D4SYA4"/>
<protein>
    <submittedName>
        <fullName evidence="3">MurR/RpiR family transcriptional regulator</fullName>
    </submittedName>
</protein>
<dbReference type="SUPFAM" id="SSF46689">
    <property type="entry name" value="Homeodomain-like"/>
    <property type="match status" value="1"/>
</dbReference>
<dbReference type="EMBL" id="DQID01000147">
    <property type="protein sequence ID" value="HCT14232.1"/>
    <property type="molecule type" value="Genomic_DNA"/>
</dbReference>
<dbReference type="InterPro" id="IPR047640">
    <property type="entry name" value="RpiR-like"/>
</dbReference>
<gene>
    <name evidence="3" type="ORF">DIW82_05395</name>
</gene>
<dbReference type="PANTHER" id="PTHR30514">
    <property type="entry name" value="GLUCOKINASE"/>
    <property type="match status" value="1"/>
</dbReference>
<name>A0A3D4SYA4_9CORY</name>
<feature type="domain" description="SIS" evidence="2">
    <location>
        <begin position="118"/>
        <end position="254"/>
    </location>
</feature>
<dbReference type="Gene3D" id="3.40.50.10490">
    <property type="entry name" value="Glucose-6-phosphate isomerase like protein, domain 1"/>
    <property type="match status" value="1"/>
</dbReference>
<evidence type="ECO:0000313" key="4">
    <source>
        <dbReference type="Proteomes" id="UP000261739"/>
    </source>
</evidence>
<dbReference type="Gene3D" id="1.10.10.10">
    <property type="entry name" value="Winged helix-like DNA-binding domain superfamily/Winged helix DNA-binding domain"/>
    <property type="match status" value="1"/>
</dbReference>
<dbReference type="SUPFAM" id="SSF53697">
    <property type="entry name" value="SIS domain"/>
    <property type="match status" value="1"/>
</dbReference>